<feature type="signal peptide" evidence="2">
    <location>
        <begin position="1"/>
        <end position="20"/>
    </location>
</feature>
<organism evidence="3 4">
    <name type="scientific">Pichia sorbitophila (strain ATCC MYA-4447 / BCRC 22081 / CBS 7064 / NBRC 10061 / NRRL Y-12695)</name>
    <name type="common">Hybrid yeast</name>
    <dbReference type="NCBI Taxonomy" id="559304"/>
    <lineage>
        <taxon>Eukaryota</taxon>
        <taxon>Fungi</taxon>
        <taxon>Dikarya</taxon>
        <taxon>Ascomycota</taxon>
        <taxon>Saccharomycotina</taxon>
        <taxon>Pichiomycetes</taxon>
        <taxon>Debaryomycetaceae</taxon>
        <taxon>Millerozyma</taxon>
    </lineage>
</organism>
<dbReference type="EMBL" id="FO082051">
    <property type="protein sequence ID" value="CCE81442.1"/>
    <property type="molecule type" value="Genomic_DNA"/>
</dbReference>
<feature type="chain" id="PRO_5003519068" evidence="2">
    <location>
        <begin position="21"/>
        <end position="214"/>
    </location>
</feature>
<sequence length="214" mass="24343">MRFCFATAVSAPLLLSGVNSYYVSKTRKPEPLPQNRLKLQYHPADVPNALDFNLLTKREVSSEEQESMQQQDHQFESQDDEESEETAQFSMQDISQAANRLSDRLKRVLNKNILPRKIVVHEDEEHGGGKSYVDKIKTEIGDCDDDDDDTYDSCDEADVFDDEKSSGGKSGQTDILSNFKKNVKDMFSIYRSNEDGHTLYVLNGTYIDSMATKY</sequence>
<name>G8YE43_PICSO</name>
<keyword evidence="2" id="KW-0732">Signal</keyword>
<dbReference type="InParanoid" id="G8YE43"/>
<feature type="region of interest" description="Disordered" evidence="1">
    <location>
        <begin position="59"/>
        <end position="91"/>
    </location>
</feature>
<evidence type="ECO:0000313" key="3">
    <source>
        <dbReference type="EMBL" id="CCE81442.1"/>
    </source>
</evidence>
<keyword evidence="4" id="KW-1185">Reference proteome</keyword>
<gene>
    <name evidence="3" type="primary">Piso0_002098</name>
    <name evidence="3" type="ORF">GNLVRS01_PISO0I02846g</name>
</gene>
<reference evidence="3 4" key="1">
    <citation type="journal article" date="2012" name="G3 (Bethesda)">
        <title>Pichia sorbitophila, an interspecies yeast hybrid reveals early steps of genome resolution following polyploidization.</title>
        <authorList>
            <person name="Leh Louis V."/>
            <person name="Despons L."/>
            <person name="Friedrich A."/>
            <person name="Martin T."/>
            <person name="Durrens P."/>
            <person name="Casaregola S."/>
            <person name="Neuveglise C."/>
            <person name="Fairhead C."/>
            <person name="Marck C."/>
            <person name="Cruz J.A."/>
            <person name="Straub M.L."/>
            <person name="Kugler V."/>
            <person name="Sacerdot C."/>
            <person name="Uzunov Z."/>
            <person name="Thierry A."/>
            <person name="Weiss S."/>
            <person name="Bleykasten C."/>
            <person name="De Montigny J."/>
            <person name="Jacques N."/>
            <person name="Jung P."/>
            <person name="Lemaire M."/>
            <person name="Mallet S."/>
            <person name="Morel G."/>
            <person name="Richard G.F."/>
            <person name="Sarkar A."/>
            <person name="Savel G."/>
            <person name="Schacherer J."/>
            <person name="Seret M.L."/>
            <person name="Talla E."/>
            <person name="Samson G."/>
            <person name="Jubin C."/>
            <person name="Poulain J."/>
            <person name="Vacherie B."/>
            <person name="Barbe V."/>
            <person name="Pelletier E."/>
            <person name="Sherman D.J."/>
            <person name="Westhof E."/>
            <person name="Weissenbach J."/>
            <person name="Baret P.V."/>
            <person name="Wincker P."/>
            <person name="Gaillardin C."/>
            <person name="Dujon B."/>
            <person name="Souciet J.L."/>
        </authorList>
    </citation>
    <scope>NUCLEOTIDE SEQUENCE [LARGE SCALE GENOMIC DNA]</scope>
    <source>
        <strain evidence="4">ATCC MYA-4447 / BCRC 22081 / CBS 7064 / NBRC 10061 / NRRL Y-12695</strain>
    </source>
</reference>
<proteinExistence type="predicted"/>
<dbReference type="HOGENOM" id="CLU_1289365_0_0_1"/>
<evidence type="ECO:0000256" key="2">
    <source>
        <dbReference type="SAM" id="SignalP"/>
    </source>
</evidence>
<evidence type="ECO:0000256" key="1">
    <source>
        <dbReference type="SAM" id="MobiDB-lite"/>
    </source>
</evidence>
<protein>
    <submittedName>
        <fullName evidence="3">Piso0_002098 protein</fullName>
    </submittedName>
</protein>
<accession>G8YE43</accession>
<dbReference type="AlphaFoldDB" id="G8YE43"/>
<dbReference type="Proteomes" id="UP000005222">
    <property type="component" value="Chromosome I"/>
</dbReference>
<evidence type="ECO:0000313" key="4">
    <source>
        <dbReference type="Proteomes" id="UP000005222"/>
    </source>
</evidence>